<protein>
    <submittedName>
        <fullName evidence="5">Putative cellulase</fullName>
    </submittedName>
</protein>
<dbReference type="InterPro" id="IPR009034">
    <property type="entry name" value="Dockerin_dom_fun_sf"/>
</dbReference>
<dbReference type="STRING" id="1754190.A0A1Y2DB36"/>
<sequence length="485" mass="56158">LRPDAREATFLRSKLLCDVHNRLGIPSVSANYATLYINDEYMGFYILMDSIKLSWIDFVYGDKDSTSLYRCKDVNNDLSVKMSSTGCINDNEEVTDNSEWIEFLTALDSAQSAEDIENIFDIDLFLTEIAIEYISGSWDHYLIYGHNFYLYKPKDDKWKFIVYDYDGDFGQDIDMGINGMSFDFTAPRNPSTDYPTYSFEEWTKSRHLVDILILNNSTRFDNILTNLVSEIFNPATLFPYIDELKEFVRPYVELDKIPDENGKYPGRLNEKSGDYSLAEWDANCEFTTVRSSQGSRGYGLKYWILAKYRYICKAYNMECDQTYLDENYEYTIDKEVEADDNDVAQPTNIEVVQSEITETDEPTTILADQTTTIEVAQPTTIVVPQPTTIPNKYNCWVEQFGYPCCSSRNKIVYAHDGEGDWGYDFSKMEWCGITPYTEHINDEECWSEVLGYPCCKSCTVYDTDSDGQWGYEDEHWCGIQSYCQN</sequence>
<dbReference type="PANTHER" id="PTHR40050:SF1">
    <property type="entry name" value="INNER SPORE COAT PROTEIN H"/>
    <property type="match status" value="1"/>
</dbReference>
<dbReference type="OrthoDB" id="2128211at2759"/>
<evidence type="ECO:0000256" key="2">
    <source>
        <dbReference type="ARBA" id="ARBA00022737"/>
    </source>
</evidence>
<dbReference type="Pfam" id="PF08757">
    <property type="entry name" value="CotH"/>
    <property type="match status" value="1"/>
</dbReference>
<name>A0A1Y2DB36_9FUNG</name>
<dbReference type="PANTHER" id="PTHR40050">
    <property type="entry name" value="INNER SPORE COAT PROTEIN H"/>
    <property type="match status" value="1"/>
</dbReference>
<evidence type="ECO:0000259" key="4">
    <source>
        <dbReference type="PROSITE" id="PS51763"/>
    </source>
</evidence>
<evidence type="ECO:0000256" key="1">
    <source>
        <dbReference type="ARBA" id="ARBA00022729"/>
    </source>
</evidence>
<proteinExistence type="predicted"/>
<comment type="caution">
    <text evidence="5">The sequence shown here is derived from an EMBL/GenBank/DDBJ whole genome shotgun (WGS) entry which is preliminary data.</text>
</comment>
<dbReference type="Proteomes" id="UP000193920">
    <property type="component" value="Unassembled WGS sequence"/>
</dbReference>
<dbReference type="Gene3D" id="3.90.1220.10">
    <property type="entry name" value="Cellulose docking domain, dockering"/>
    <property type="match status" value="2"/>
</dbReference>
<dbReference type="Pfam" id="PF02013">
    <property type="entry name" value="CBM_10"/>
    <property type="match status" value="2"/>
</dbReference>
<dbReference type="PROSITE" id="PS51763">
    <property type="entry name" value="CBM10"/>
    <property type="match status" value="2"/>
</dbReference>
<dbReference type="AlphaFoldDB" id="A0A1Y2DB36"/>
<evidence type="ECO:0000256" key="3">
    <source>
        <dbReference type="ARBA" id="ARBA00022801"/>
    </source>
</evidence>
<evidence type="ECO:0000313" key="5">
    <source>
        <dbReference type="EMBL" id="ORY56479.1"/>
    </source>
</evidence>
<evidence type="ECO:0000313" key="6">
    <source>
        <dbReference type="Proteomes" id="UP000193920"/>
    </source>
</evidence>
<dbReference type="InterPro" id="IPR002883">
    <property type="entry name" value="CBM10/Dockerin_dom"/>
</dbReference>
<feature type="domain" description="CBM10" evidence="4">
    <location>
        <begin position="394"/>
        <end position="434"/>
    </location>
</feature>
<dbReference type="EMBL" id="MCOG01000073">
    <property type="protein sequence ID" value="ORY56479.1"/>
    <property type="molecule type" value="Genomic_DNA"/>
</dbReference>
<keyword evidence="2" id="KW-0677">Repeat</keyword>
<keyword evidence="6" id="KW-1185">Reference proteome</keyword>
<keyword evidence="1" id="KW-0732">Signal</keyword>
<dbReference type="InterPro" id="IPR014867">
    <property type="entry name" value="Spore_coat_CotH_CotH2/3/7"/>
</dbReference>
<organism evidence="5 6">
    <name type="scientific">Neocallimastix californiae</name>
    <dbReference type="NCBI Taxonomy" id="1754190"/>
    <lineage>
        <taxon>Eukaryota</taxon>
        <taxon>Fungi</taxon>
        <taxon>Fungi incertae sedis</taxon>
        <taxon>Chytridiomycota</taxon>
        <taxon>Chytridiomycota incertae sedis</taxon>
        <taxon>Neocallimastigomycetes</taxon>
        <taxon>Neocallimastigales</taxon>
        <taxon>Neocallimastigaceae</taxon>
        <taxon>Neocallimastix</taxon>
    </lineage>
</organism>
<reference evidence="5 6" key="1">
    <citation type="submission" date="2016-08" db="EMBL/GenBank/DDBJ databases">
        <title>A Parts List for Fungal Cellulosomes Revealed by Comparative Genomics.</title>
        <authorList>
            <consortium name="DOE Joint Genome Institute"/>
            <person name="Haitjema C.H."/>
            <person name="Gilmore S.P."/>
            <person name="Henske J.K."/>
            <person name="Solomon K.V."/>
            <person name="De Groot R."/>
            <person name="Kuo A."/>
            <person name="Mondo S.J."/>
            <person name="Salamov A.A."/>
            <person name="Labutti K."/>
            <person name="Zhao Z."/>
            <person name="Chiniquy J."/>
            <person name="Barry K."/>
            <person name="Brewer H.M."/>
            <person name="Purvine S.O."/>
            <person name="Wright A.T."/>
            <person name="Boxma B."/>
            <person name="Van Alen T."/>
            <person name="Hackstein J.H."/>
            <person name="Baker S.E."/>
            <person name="Grigoriev I.V."/>
            <person name="O'Malley M.A."/>
        </authorList>
    </citation>
    <scope>NUCLEOTIDE SEQUENCE [LARGE SCALE GENOMIC DNA]</scope>
    <source>
        <strain evidence="5 6">G1</strain>
    </source>
</reference>
<keyword evidence="3" id="KW-0378">Hydrolase</keyword>
<feature type="domain" description="CBM10" evidence="4">
    <location>
        <begin position="444"/>
        <end position="480"/>
    </location>
</feature>
<dbReference type="GO" id="GO:0016787">
    <property type="term" value="F:hydrolase activity"/>
    <property type="evidence" value="ECO:0007669"/>
    <property type="project" value="UniProtKB-KW"/>
</dbReference>
<gene>
    <name evidence="5" type="ORF">LY90DRAFT_410410</name>
</gene>
<accession>A0A1Y2DB36</accession>
<feature type="non-terminal residue" evidence="5">
    <location>
        <position position="1"/>
    </location>
</feature>
<dbReference type="SUPFAM" id="SSF64571">
    <property type="entry name" value="Cellulose docking domain, dockering"/>
    <property type="match status" value="2"/>
</dbReference>